<dbReference type="OrthoDB" id="3364966at2759"/>
<name>A0A226E7B9_FOLCA</name>
<dbReference type="PANTHER" id="PTHR43220">
    <property type="match status" value="1"/>
</dbReference>
<evidence type="ECO:0000256" key="2">
    <source>
        <dbReference type="ARBA" id="ARBA00022692"/>
    </source>
</evidence>
<dbReference type="InterPro" id="IPR045014">
    <property type="entry name" value="TM41A/B"/>
</dbReference>
<dbReference type="OMA" id="WHIVSRC"/>
<dbReference type="GO" id="GO:0005789">
    <property type="term" value="C:endoplasmic reticulum membrane"/>
    <property type="evidence" value="ECO:0007669"/>
    <property type="project" value="TreeGrafter"/>
</dbReference>
<evidence type="ECO:0000256" key="3">
    <source>
        <dbReference type="ARBA" id="ARBA00022989"/>
    </source>
</evidence>
<comment type="caution">
    <text evidence="9">The sequence shown here is derived from an EMBL/GenBank/DDBJ whole genome shotgun (WGS) entry which is preliminary data.</text>
</comment>
<accession>A0A226E7B9</accession>
<feature type="region of interest" description="Disordered" evidence="6">
    <location>
        <begin position="63"/>
        <end position="101"/>
    </location>
</feature>
<keyword evidence="4 7" id="KW-0472">Membrane</keyword>
<evidence type="ECO:0000313" key="10">
    <source>
        <dbReference type="Proteomes" id="UP000198287"/>
    </source>
</evidence>
<keyword evidence="2 7" id="KW-0812">Transmembrane</keyword>
<dbReference type="AlphaFoldDB" id="A0A226E7B9"/>
<proteinExistence type="inferred from homology"/>
<keyword evidence="3 7" id="KW-1133">Transmembrane helix</keyword>
<feature type="transmembrane region" description="Helical" evidence="7">
    <location>
        <begin position="165"/>
        <end position="185"/>
    </location>
</feature>
<dbReference type="Pfam" id="PF09335">
    <property type="entry name" value="VTT_dom"/>
    <property type="match status" value="1"/>
</dbReference>
<dbReference type="STRING" id="158441.A0A226E7B9"/>
<comment type="similarity">
    <text evidence="5">Belongs to the TMEM41 family.</text>
</comment>
<feature type="domain" description="VTT" evidence="8">
    <location>
        <begin position="185"/>
        <end position="305"/>
    </location>
</feature>
<dbReference type="GO" id="GO:0000045">
    <property type="term" value="P:autophagosome assembly"/>
    <property type="evidence" value="ECO:0007669"/>
    <property type="project" value="TreeGrafter"/>
</dbReference>
<evidence type="ECO:0000256" key="5">
    <source>
        <dbReference type="ARBA" id="ARBA00025797"/>
    </source>
</evidence>
<dbReference type="Proteomes" id="UP000198287">
    <property type="component" value="Unassembled WGS sequence"/>
</dbReference>
<protein>
    <submittedName>
        <fullName evidence="9">Transmembrane protein 41B</fullName>
    </submittedName>
</protein>
<evidence type="ECO:0000313" key="9">
    <source>
        <dbReference type="EMBL" id="OXA53230.1"/>
    </source>
</evidence>
<organism evidence="9 10">
    <name type="scientific">Folsomia candida</name>
    <name type="common">Springtail</name>
    <dbReference type="NCBI Taxonomy" id="158441"/>
    <lineage>
        <taxon>Eukaryota</taxon>
        <taxon>Metazoa</taxon>
        <taxon>Ecdysozoa</taxon>
        <taxon>Arthropoda</taxon>
        <taxon>Hexapoda</taxon>
        <taxon>Collembola</taxon>
        <taxon>Entomobryomorpha</taxon>
        <taxon>Isotomoidea</taxon>
        <taxon>Isotomidae</taxon>
        <taxon>Proisotominae</taxon>
        <taxon>Folsomia</taxon>
    </lineage>
</organism>
<reference evidence="9 10" key="1">
    <citation type="submission" date="2015-12" db="EMBL/GenBank/DDBJ databases">
        <title>The genome of Folsomia candida.</title>
        <authorList>
            <person name="Faddeeva A."/>
            <person name="Derks M.F."/>
            <person name="Anvar Y."/>
            <person name="Smit S."/>
            <person name="Van Straalen N."/>
            <person name="Roelofs D."/>
        </authorList>
    </citation>
    <scope>NUCLEOTIDE SEQUENCE [LARGE SCALE GENOMIC DNA]</scope>
    <source>
        <strain evidence="9 10">VU population</strain>
        <tissue evidence="9">Whole body</tissue>
    </source>
</reference>
<comment type="subcellular location">
    <subcellularLocation>
        <location evidence="1">Membrane</location>
        <topology evidence="1">Multi-pass membrane protein</topology>
    </subcellularLocation>
</comment>
<gene>
    <name evidence="9" type="ORF">Fcan01_12514</name>
</gene>
<evidence type="ECO:0000259" key="8">
    <source>
        <dbReference type="Pfam" id="PF09335"/>
    </source>
</evidence>
<evidence type="ECO:0000256" key="4">
    <source>
        <dbReference type="ARBA" id="ARBA00023136"/>
    </source>
</evidence>
<feature type="transmembrane region" description="Helical" evidence="7">
    <location>
        <begin position="316"/>
        <end position="338"/>
    </location>
</feature>
<sequence length="347" mass="37939">MSEEVISTAAAVGRRDLFVFSSPPRLGSGGGRVTKIYQREEIRSASSPSAVASSSSLTAVASSSAGGLGGTRSATVRPRPATATNGSSNDQTANGGPRSTESIGSSSHSFLFLGLIFVFSLIALFWVYSTFPNLEPDEKQYIKLPRNIDDAKMLGGVLNRYKDKYYMNVLCGVFVVYIFLQTFAIPGSIFLSILSGFLFPFWLALLLVCFCSATGASFCYGLSWLVGRRIIYKYFPERVDQWSATVNSHRDNILNYIIFLRITPFLPNWFINITSPVLGVPLIPFWTGTFIGVAPPSFVAIQAGTTLNQLTSSSDALSWTSLIVLVVLGLLSLIPVLMKDRLKRKFE</sequence>
<dbReference type="InterPro" id="IPR032816">
    <property type="entry name" value="VTT_dom"/>
</dbReference>
<evidence type="ECO:0000256" key="7">
    <source>
        <dbReference type="SAM" id="Phobius"/>
    </source>
</evidence>
<feature type="transmembrane region" description="Helical" evidence="7">
    <location>
        <begin position="197"/>
        <end position="226"/>
    </location>
</feature>
<feature type="compositionally biased region" description="Polar residues" evidence="6">
    <location>
        <begin position="82"/>
        <end position="101"/>
    </location>
</feature>
<dbReference type="PANTHER" id="PTHR43220:SF18">
    <property type="entry name" value="TRANSMEMBRANE PROTEIN 41B"/>
    <property type="match status" value="1"/>
</dbReference>
<evidence type="ECO:0000256" key="1">
    <source>
        <dbReference type="ARBA" id="ARBA00004141"/>
    </source>
</evidence>
<evidence type="ECO:0000256" key="6">
    <source>
        <dbReference type="SAM" id="MobiDB-lite"/>
    </source>
</evidence>
<keyword evidence="10" id="KW-1185">Reference proteome</keyword>
<dbReference type="EMBL" id="LNIX01000006">
    <property type="protein sequence ID" value="OXA53230.1"/>
    <property type="molecule type" value="Genomic_DNA"/>
</dbReference>
<feature type="transmembrane region" description="Helical" evidence="7">
    <location>
        <begin position="110"/>
        <end position="128"/>
    </location>
</feature>